<keyword evidence="1" id="KW-1185">Reference proteome</keyword>
<protein>
    <submittedName>
        <fullName evidence="2">Uncharacterized protein</fullName>
    </submittedName>
</protein>
<evidence type="ECO:0000313" key="2">
    <source>
        <dbReference type="WBParaSite" id="nRc.2.0.1.t20131-RA"/>
    </source>
</evidence>
<evidence type="ECO:0000313" key="1">
    <source>
        <dbReference type="Proteomes" id="UP000887565"/>
    </source>
</evidence>
<dbReference type="WBParaSite" id="nRc.2.0.1.t20131-RA">
    <property type="protein sequence ID" value="nRc.2.0.1.t20131-RA"/>
    <property type="gene ID" value="nRc.2.0.1.g20131"/>
</dbReference>
<reference evidence="2" key="1">
    <citation type="submission" date="2022-11" db="UniProtKB">
        <authorList>
            <consortium name="WormBaseParasite"/>
        </authorList>
    </citation>
    <scope>IDENTIFICATION</scope>
</reference>
<sequence>MTKESRNHVRLECGNPLAEQVKFKEAPGRISATPDEWKEKRNVIFKERTDRDFRVYMHKRDS</sequence>
<dbReference type="Proteomes" id="UP000887565">
    <property type="component" value="Unplaced"/>
</dbReference>
<dbReference type="AlphaFoldDB" id="A0A915J0Z5"/>
<proteinExistence type="predicted"/>
<organism evidence="1 2">
    <name type="scientific">Romanomermis culicivorax</name>
    <name type="common">Nematode worm</name>
    <dbReference type="NCBI Taxonomy" id="13658"/>
    <lineage>
        <taxon>Eukaryota</taxon>
        <taxon>Metazoa</taxon>
        <taxon>Ecdysozoa</taxon>
        <taxon>Nematoda</taxon>
        <taxon>Enoplea</taxon>
        <taxon>Dorylaimia</taxon>
        <taxon>Mermithida</taxon>
        <taxon>Mermithoidea</taxon>
        <taxon>Mermithidae</taxon>
        <taxon>Romanomermis</taxon>
    </lineage>
</organism>
<name>A0A915J0Z5_ROMCU</name>
<accession>A0A915J0Z5</accession>